<accession>A0ABU2YDN9</accession>
<dbReference type="EMBL" id="JAVRHZ010000005">
    <property type="protein sequence ID" value="MDT0556295.1"/>
    <property type="molecule type" value="Genomic_DNA"/>
</dbReference>
<dbReference type="PROSITE" id="PS51257">
    <property type="entry name" value="PROKAR_LIPOPROTEIN"/>
    <property type="match status" value="1"/>
</dbReference>
<gene>
    <name evidence="1" type="ORF">RM538_09785</name>
</gene>
<evidence type="ECO:0000313" key="2">
    <source>
        <dbReference type="Proteomes" id="UP001254488"/>
    </source>
</evidence>
<dbReference type="GO" id="GO:0016787">
    <property type="term" value="F:hydrolase activity"/>
    <property type="evidence" value="ECO:0007669"/>
    <property type="project" value="UniProtKB-KW"/>
</dbReference>
<evidence type="ECO:0000313" key="1">
    <source>
        <dbReference type="EMBL" id="MDT0556295.1"/>
    </source>
</evidence>
<dbReference type="SUPFAM" id="SSF51445">
    <property type="entry name" value="(Trans)glycosidases"/>
    <property type="match status" value="1"/>
</dbReference>
<dbReference type="Pfam" id="PF22612">
    <property type="entry name" value="GH113"/>
    <property type="match status" value="1"/>
</dbReference>
<protein>
    <submittedName>
        <fullName evidence="1">Glycoside hydrolase</fullName>
    </submittedName>
</protein>
<sequence length="336" mass="39466">MRFKIVVRFLFLFFLLQSCEGQNKKINGISFVASREEATQKNIDPVLNINANYAAVMPFGFIRDLETPEIIHNTDRQWFGETRAGAKQYIELLHKNNIEVMVKPQIWIRRGEFTGYLKMNTEEDWQALQKSYSSFILEYASLAAEADVAMFCIGTELEQFIVNRPTYWKNLITEIKKVYKGKLTYAANWDEYKRVPFWEQLDYIGVDAYFPISENKTPTLEESQQGWKKWKAELKGVSQKVDKPIVFTEYGYRSVDFSGKEPWVSDHTMRDVNLEAQKNLTQALFNELYKEDWFKGGFIWKWFIAHERVGGNDNPMFTPQNKPVEEVIKKQFLSSQ</sequence>
<dbReference type="Gene3D" id="3.20.20.80">
    <property type="entry name" value="Glycosidases"/>
    <property type="match status" value="1"/>
</dbReference>
<reference evidence="1 2" key="1">
    <citation type="submission" date="2023-09" db="EMBL/GenBank/DDBJ databases">
        <authorList>
            <person name="Rey-Velasco X."/>
        </authorList>
    </citation>
    <scope>NUCLEOTIDE SEQUENCE [LARGE SCALE GENOMIC DNA]</scope>
    <source>
        <strain evidence="1 2">W242</strain>
    </source>
</reference>
<dbReference type="CDD" id="cd19608">
    <property type="entry name" value="GH113_mannanase-like"/>
    <property type="match status" value="1"/>
</dbReference>
<name>A0ABU2YDN9_9FLAO</name>
<dbReference type="InterPro" id="IPR055151">
    <property type="entry name" value="GH113"/>
</dbReference>
<comment type="caution">
    <text evidence="1">The sequence shown here is derived from an EMBL/GenBank/DDBJ whole genome shotgun (WGS) entry which is preliminary data.</text>
</comment>
<proteinExistence type="predicted"/>
<keyword evidence="1" id="KW-0378">Hydrolase</keyword>
<dbReference type="Proteomes" id="UP001254488">
    <property type="component" value="Unassembled WGS sequence"/>
</dbReference>
<organism evidence="1 2">
    <name type="scientific">Patiriisocius hiemis</name>
    <dbReference type="NCBI Taxonomy" id="3075604"/>
    <lineage>
        <taxon>Bacteria</taxon>
        <taxon>Pseudomonadati</taxon>
        <taxon>Bacteroidota</taxon>
        <taxon>Flavobacteriia</taxon>
        <taxon>Flavobacteriales</taxon>
        <taxon>Flavobacteriaceae</taxon>
        <taxon>Patiriisocius</taxon>
    </lineage>
</organism>
<keyword evidence="2" id="KW-1185">Reference proteome</keyword>
<dbReference type="InterPro" id="IPR017853">
    <property type="entry name" value="GH"/>
</dbReference>
<dbReference type="RefSeq" id="WP_311333247.1">
    <property type="nucleotide sequence ID" value="NZ_JAVRHZ010000005.1"/>
</dbReference>